<feature type="domain" description="NigD-like C-terminal" evidence="2">
    <location>
        <begin position="109"/>
        <end position="220"/>
    </location>
</feature>
<protein>
    <recommendedName>
        <fullName evidence="7">NigD-like C-terminal beta sandwich domain-containing protein</fullName>
    </recommendedName>
</protein>
<evidence type="ECO:0000313" key="3">
    <source>
        <dbReference type="EMBL" id="KIO43036.1"/>
    </source>
</evidence>
<feature type="domain" description="NigD-like N-terminal OB" evidence="1">
    <location>
        <begin position="42"/>
        <end position="104"/>
    </location>
</feature>
<dbReference type="InterPro" id="IPR038143">
    <property type="entry name" value="NigD-like_C_dom_sf"/>
</dbReference>
<dbReference type="OrthoDB" id="1097285at2"/>
<evidence type="ECO:0000259" key="1">
    <source>
        <dbReference type="Pfam" id="PF12667"/>
    </source>
</evidence>
<dbReference type="Pfam" id="PF17415">
    <property type="entry name" value="NigD_C"/>
    <property type="match status" value="1"/>
</dbReference>
<accession>A0A0C3RE89</accession>
<evidence type="ECO:0000259" key="2">
    <source>
        <dbReference type="Pfam" id="PF17415"/>
    </source>
</evidence>
<dbReference type="RefSeq" id="WP_041504164.1">
    <property type="nucleotide sequence ID" value="NZ_JPIT01000032.1"/>
</dbReference>
<comment type="caution">
    <text evidence="4">The sequence shown here is derived from an EMBL/GenBank/DDBJ whole genome shotgun (WGS) entry which is preliminary data.</text>
</comment>
<dbReference type="Pfam" id="PF12667">
    <property type="entry name" value="NigD_N"/>
    <property type="match status" value="1"/>
</dbReference>
<dbReference type="Gene3D" id="2.60.40.2370">
    <property type="entry name" value="NigD-like, C-terminal beta sandwich domain"/>
    <property type="match status" value="1"/>
</dbReference>
<reference evidence="4 6" key="1">
    <citation type="submission" date="2014-07" db="EMBL/GenBank/DDBJ databases">
        <title>Porphyromonadaceae bacterium OUH 308042 = ATCC BAA-2681 = DSM 28342 draft genome.</title>
        <authorList>
            <person name="Sydenham T.V."/>
            <person name="Hasman H."/>
            <person name="Justensen U.S."/>
        </authorList>
    </citation>
    <scope>NUCLEOTIDE SEQUENCE [LARGE SCALE GENOMIC DNA]</scope>
    <source>
        <strain evidence="4 6">OUH 308042</strain>
    </source>
</reference>
<dbReference type="PROSITE" id="PS51257">
    <property type="entry name" value="PROKAR_LIPOPROTEIN"/>
    <property type="match status" value="1"/>
</dbReference>
<dbReference type="AlphaFoldDB" id="A0A0C3RE89"/>
<dbReference type="EMBL" id="JPIU01000038">
    <property type="protein sequence ID" value="KIO44751.1"/>
    <property type="molecule type" value="Genomic_DNA"/>
</dbReference>
<dbReference type="EMBL" id="JPIT01000032">
    <property type="protein sequence ID" value="KIO43036.1"/>
    <property type="molecule type" value="Genomic_DNA"/>
</dbReference>
<reference evidence="3 5" key="2">
    <citation type="submission" date="2014-07" db="EMBL/GenBank/DDBJ databases">
        <title>Porphyromonadaceae bacterium OUH 334697 = ATCC BAA-2682 = DSM 28341 draft genome.</title>
        <authorList>
            <person name="Sydenham T.V."/>
            <person name="Hasman H."/>
            <person name="Justesen U.S."/>
        </authorList>
    </citation>
    <scope>NUCLEOTIDE SEQUENCE [LARGE SCALE GENOMIC DNA]</scope>
    <source>
        <strain evidence="3 5">OUH 334697</strain>
    </source>
</reference>
<dbReference type="InterPro" id="IPR035376">
    <property type="entry name" value="NigD_C"/>
</dbReference>
<dbReference type="Proteomes" id="UP000031937">
    <property type="component" value="Unassembled WGS sequence"/>
</dbReference>
<evidence type="ECO:0008006" key="7">
    <source>
        <dbReference type="Google" id="ProtNLM"/>
    </source>
</evidence>
<dbReference type="InterPro" id="IPR024299">
    <property type="entry name" value="NigD-like_OB_dom"/>
</dbReference>
<evidence type="ECO:0000313" key="4">
    <source>
        <dbReference type="EMBL" id="KIO44751.1"/>
    </source>
</evidence>
<dbReference type="Proteomes" id="UP000031980">
    <property type="component" value="Unassembled WGS sequence"/>
</dbReference>
<sequence>MKIERILRLTVLFIIAVLVVASCDDDGYSLSKFSISYGVIHKSAEDSYTVKLDNGSVIYPSYSDVPTQNLQDSTRLLVDFTILQDAIPGSKFDYYVRINGIERILTKNILPYSEEILDSLGNDPVIVNDYWIAQDFLTIEFFFAGGLVQHLINLTQHQGLTEDGKVLLEFHHNANNDPDCYKLNSAVAFPLNKIFNETGDSVQLRVRYKGFDGEEHFDITYRPRK</sequence>
<name>A0A0C3RE89_9PORP</name>
<evidence type="ECO:0000313" key="5">
    <source>
        <dbReference type="Proteomes" id="UP000031937"/>
    </source>
</evidence>
<dbReference type="Gene3D" id="2.40.50.500">
    <property type="entry name" value="NigD-like N-terminal OB domain"/>
    <property type="match status" value="1"/>
</dbReference>
<gene>
    <name evidence="4" type="ORF">BA92_06920</name>
    <name evidence="3" type="ORF">IE90_12520</name>
</gene>
<evidence type="ECO:0000313" key="6">
    <source>
        <dbReference type="Proteomes" id="UP000031980"/>
    </source>
</evidence>
<proteinExistence type="predicted"/>
<dbReference type="InterPro" id="IPR038179">
    <property type="entry name" value="NigD-like_N_sf"/>
</dbReference>
<organism evidence="4 6">
    <name type="scientific">Sanguibacteroides justesenii</name>
    <dbReference type="NCBI Taxonomy" id="1547597"/>
    <lineage>
        <taxon>Bacteria</taxon>
        <taxon>Pseudomonadati</taxon>
        <taxon>Bacteroidota</taxon>
        <taxon>Bacteroidia</taxon>
        <taxon>Bacteroidales</taxon>
        <taxon>Porphyromonadaceae</taxon>
        <taxon>Sanguibacteroides</taxon>
    </lineage>
</organism>
<keyword evidence="6" id="KW-1185">Reference proteome</keyword>